<dbReference type="AlphaFoldDB" id="A0A9D3VHP7"/>
<proteinExistence type="predicted"/>
<comment type="caution">
    <text evidence="1">The sequence shown here is derived from an EMBL/GenBank/DDBJ whole genome shotgun (WGS) entry which is preliminary data.</text>
</comment>
<reference evidence="1 2" key="1">
    <citation type="journal article" date="2021" name="Plant Biotechnol. J.">
        <title>Multi-omics assisted identification of the key and species-specific regulatory components of drought-tolerant mechanisms in Gossypium stocksii.</title>
        <authorList>
            <person name="Yu D."/>
            <person name="Ke L."/>
            <person name="Zhang D."/>
            <person name="Wu Y."/>
            <person name="Sun Y."/>
            <person name="Mei J."/>
            <person name="Sun J."/>
            <person name="Sun Y."/>
        </authorList>
    </citation>
    <scope>NUCLEOTIDE SEQUENCE [LARGE SCALE GENOMIC DNA]</scope>
    <source>
        <strain evidence="2">cv. E1</strain>
        <tissue evidence="1">Leaf</tissue>
    </source>
</reference>
<dbReference type="EMBL" id="JAIQCV010000007">
    <property type="protein sequence ID" value="KAH1082664.1"/>
    <property type="molecule type" value="Genomic_DNA"/>
</dbReference>
<evidence type="ECO:0000313" key="1">
    <source>
        <dbReference type="EMBL" id="KAH1082664.1"/>
    </source>
</evidence>
<name>A0A9D3VHP7_9ROSI</name>
<keyword evidence="2" id="KW-1185">Reference proteome</keyword>
<evidence type="ECO:0000313" key="2">
    <source>
        <dbReference type="Proteomes" id="UP000828251"/>
    </source>
</evidence>
<dbReference type="OrthoDB" id="1719622at2759"/>
<accession>A0A9D3VHP7</accession>
<protein>
    <submittedName>
        <fullName evidence="1">Uncharacterized protein</fullName>
    </submittedName>
</protein>
<dbReference type="Proteomes" id="UP000828251">
    <property type="component" value="Unassembled WGS sequence"/>
</dbReference>
<gene>
    <name evidence="1" type="ORF">J1N35_022425</name>
</gene>
<sequence>MEMPPVFKSMATVTVANSFPYTAQRYGVFPNTKYYNILMEAIAMAGVDYVEWGLDIEEWERDDELPPPHLLAHNNENEEEGFMKRHAYARQGFSACINNPSPPSYNLEDKVRERSVSELCNPGVVRYWRS</sequence>
<organism evidence="1 2">
    <name type="scientific">Gossypium stocksii</name>
    <dbReference type="NCBI Taxonomy" id="47602"/>
    <lineage>
        <taxon>Eukaryota</taxon>
        <taxon>Viridiplantae</taxon>
        <taxon>Streptophyta</taxon>
        <taxon>Embryophyta</taxon>
        <taxon>Tracheophyta</taxon>
        <taxon>Spermatophyta</taxon>
        <taxon>Magnoliopsida</taxon>
        <taxon>eudicotyledons</taxon>
        <taxon>Gunneridae</taxon>
        <taxon>Pentapetalae</taxon>
        <taxon>rosids</taxon>
        <taxon>malvids</taxon>
        <taxon>Malvales</taxon>
        <taxon>Malvaceae</taxon>
        <taxon>Malvoideae</taxon>
        <taxon>Gossypium</taxon>
    </lineage>
</organism>